<name>A0AC61RMI7_9FIRM</name>
<accession>A0AC61RMI7</accession>
<protein>
    <submittedName>
        <fullName evidence="1">Helix-turn-helix domain-containing protein</fullName>
    </submittedName>
</protein>
<keyword evidence="2" id="KW-1185">Reference proteome</keyword>
<dbReference type="Proteomes" id="UP000304953">
    <property type="component" value="Unassembled WGS sequence"/>
</dbReference>
<proteinExistence type="predicted"/>
<evidence type="ECO:0000313" key="1">
    <source>
        <dbReference type="EMBL" id="TGY87317.1"/>
    </source>
</evidence>
<evidence type="ECO:0000313" key="2">
    <source>
        <dbReference type="Proteomes" id="UP000304953"/>
    </source>
</evidence>
<reference evidence="1" key="1">
    <citation type="submission" date="2019-04" db="EMBL/GenBank/DDBJ databases">
        <title>Microbes associate with the intestines of laboratory mice.</title>
        <authorList>
            <person name="Navarre W."/>
            <person name="Wong E."/>
            <person name="Huang K."/>
            <person name="Tropini C."/>
            <person name="Ng K."/>
            <person name="Yu B."/>
        </authorList>
    </citation>
    <scope>NUCLEOTIDE SEQUENCE</scope>
    <source>
        <strain evidence="1">NM01_1-7b</strain>
    </source>
</reference>
<sequence>MTYGDRLKFIRTFRQMTQKELGNACNFGKNGHLFIAQYESGNRTPKPDRNRHIAEALGVNPKVLMWDAELPHEDIVFQLCWAYILPSSDYPLSLTDAVLEEIQVFLSEYNMALEGQLSETEYIENRLEFMNGIEKYCGAQALSRF</sequence>
<gene>
    <name evidence="1" type="ORF">E5329_26740</name>
</gene>
<dbReference type="EMBL" id="SRYA01000115">
    <property type="protein sequence ID" value="TGY87317.1"/>
    <property type="molecule type" value="Genomic_DNA"/>
</dbReference>
<comment type="caution">
    <text evidence="1">The sequence shown here is derived from an EMBL/GenBank/DDBJ whole genome shotgun (WGS) entry which is preliminary data.</text>
</comment>
<organism evidence="1 2">
    <name type="scientific">Petralouisia muris</name>
    <dbReference type="NCBI Taxonomy" id="3032872"/>
    <lineage>
        <taxon>Bacteria</taxon>
        <taxon>Bacillati</taxon>
        <taxon>Bacillota</taxon>
        <taxon>Clostridia</taxon>
        <taxon>Lachnospirales</taxon>
        <taxon>Lachnospiraceae</taxon>
        <taxon>Petralouisia</taxon>
    </lineage>
</organism>